<protein>
    <submittedName>
        <fullName evidence="1">Uncharacterized protein</fullName>
    </submittedName>
</protein>
<gene>
    <name evidence="1" type="ORF">LTR37_013861</name>
</gene>
<accession>A0ACC3MVF2</accession>
<evidence type="ECO:0000313" key="1">
    <source>
        <dbReference type="EMBL" id="KAK3704438.1"/>
    </source>
</evidence>
<dbReference type="EMBL" id="JAUTXU010000139">
    <property type="protein sequence ID" value="KAK3704438.1"/>
    <property type="molecule type" value="Genomic_DNA"/>
</dbReference>
<dbReference type="Proteomes" id="UP001281147">
    <property type="component" value="Unassembled WGS sequence"/>
</dbReference>
<keyword evidence="2" id="KW-1185">Reference proteome</keyword>
<proteinExistence type="predicted"/>
<sequence length="1039" mass="116929">MAVTDKPTYVSIPPPPLPEFYLPKKSRKKGTRSSSSSSVAVIDVEALVIKESPISGDGVYDGKPRGASLAYPSAPLVAMPPFASNVAGHDVPPLAIYHICRICLRPRSPRYHREHPIPIDGVPPPPGICRRCRVTSVEEINEVAEVVTESESNEIKIGCITPFVRDEDIISNEEMRRMKYEKYLKGIPDNRHQTITTTHRRRSSSGRDIVYRHIRVVEDADEPEPERRRKKVVLTAQDAIENFNDEPPPVPPIPPQAPRGVTMSMQVQPTKNPASLPARTMKSAAIRRMDSTNASVSTQASSRSGSPSIAQASAKVTTRSRRPSHTESDIRRIAREEVETYGKTGQKPERSESDVRRISREEVARYREAERKLEAHPDAYAHGRLVPVKRRIAVEKDVVETVPWSKPAEKTPARTVVATHQRSHSEDRVSKVATETKKGGQAQGRADEQSWGPKCRRELSIERRNASDYEREVFITSDGGPVIGQKRTSAAAPRDSEPPGSGKLRAVYDAVRQIRSPRPPPDAESYMVEIVRGPEKKKYEVKAPAKDKYEVTKVSEEIGIPVRSRAASYRRPDAETRTPLQPGSPVPVRFQDQGLAIERQQVRNQASPPLPPLDEDRLGTWSRSSRPTDREYWYDEATVRTADTQSSKRRGGVALQQTEPQAPPPKTDSSSKSWARDPVDERSTQVSDKTYWPSEQVARKTPREPQSSAKGDAPYSNDNVVPDRDTASAKQRTEKPSRADAPKGNRRAKDNDTEYIYTERIVQPADRPYGWRPFDDAPPAHGEVVEDTIWRRRPAEQAPQPEQRQQAPSQEQRKQPADRPFGWRPSDDAPPAHAEVVEDTVWRRRPAEQAPQQKQHEQAPPQEQRKQRRHRRHHISPTPPGSDASSSEFRSFHSFGRGNTRQIDGHQDSEAEYERRGRARSRDTGVEFFYGWASQHEREHDRDATVRPKKNEGDKKGVISSSRWVAGGRPLERAFSESPSREGSVDQSRQDTTDGRGPYRPEQKVTDSMRPHDGSRESRTWTSDAQAHRGDVGGNAQMR</sequence>
<comment type="caution">
    <text evidence="1">The sequence shown here is derived from an EMBL/GenBank/DDBJ whole genome shotgun (WGS) entry which is preliminary data.</text>
</comment>
<evidence type="ECO:0000313" key="2">
    <source>
        <dbReference type="Proteomes" id="UP001281147"/>
    </source>
</evidence>
<reference evidence="1" key="1">
    <citation type="submission" date="2023-07" db="EMBL/GenBank/DDBJ databases">
        <title>Black Yeasts Isolated from many extreme environments.</title>
        <authorList>
            <person name="Coleine C."/>
            <person name="Stajich J.E."/>
            <person name="Selbmann L."/>
        </authorList>
    </citation>
    <scope>NUCLEOTIDE SEQUENCE</scope>
    <source>
        <strain evidence="1">CCFEE 5714</strain>
    </source>
</reference>
<organism evidence="1 2">
    <name type="scientific">Vermiconidia calcicola</name>
    <dbReference type="NCBI Taxonomy" id="1690605"/>
    <lineage>
        <taxon>Eukaryota</taxon>
        <taxon>Fungi</taxon>
        <taxon>Dikarya</taxon>
        <taxon>Ascomycota</taxon>
        <taxon>Pezizomycotina</taxon>
        <taxon>Dothideomycetes</taxon>
        <taxon>Dothideomycetidae</taxon>
        <taxon>Mycosphaerellales</taxon>
        <taxon>Extremaceae</taxon>
        <taxon>Vermiconidia</taxon>
    </lineage>
</organism>
<name>A0ACC3MVF2_9PEZI</name>